<dbReference type="InterPro" id="IPR004100">
    <property type="entry name" value="ATPase_F1/V1/A1_a/bsu_N"/>
</dbReference>
<comment type="similarity">
    <text evidence="2 11">Belongs to the ATPase alpha/beta chains family.</text>
</comment>
<evidence type="ECO:0000256" key="6">
    <source>
        <dbReference type="ARBA" id="ARBA00022967"/>
    </source>
</evidence>
<dbReference type="InterPro" id="IPR050053">
    <property type="entry name" value="ATPase_alpha/beta_chains"/>
</dbReference>
<keyword evidence="4 11" id="KW-0547">Nucleotide-binding</keyword>
<proteinExistence type="inferred from homology"/>
<dbReference type="EMBL" id="FMYV01000005">
    <property type="protein sequence ID" value="SDC61224.1"/>
    <property type="molecule type" value="Genomic_DNA"/>
</dbReference>
<evidence type="ECO:0000313" key="13">
    <source>
        <dbReference type="EMBL" id="SDC61224.1"/>
    </source>
</evidence>
<dbReference type="Pfam" id="PF02874">
    <property type="entry name" value="ATP-synt_ab_N"/>
    <property type="match status" value="1"/>
</dbReference>
<evidence type="ECO:0000313" key="16">
    <source>
        <dbReference type="Proteomes" id="UP000297288"/>
    </source>
</evidence>
<dbReference type="PANTHER" id="PTHR15184">
    <property type="entry name" value="ATP SYNTHASE"/>
    <property type="match status" value="1"/>
</dbReference>
<dbReference type="SUPFAM" id="SSF47917">
    <property type="entry name" value="C-terminal domain of alpha and beta subunits of F1 ATP synthase"/>
    <property type="match status" value="1"/>
</dbReference>
<dbReference type="NCBIfam" id="TIGR01039">
    <property type="entry name" value="atpD"/>
    <property type="match status" value="1"/>
</dbReference>
<dbReference type="HAMAP" id="MF_01347">
    <property type="entry name" value="ATP_synth_beta_bact"/>
    <property type="match status" value="1"/>
</dbReference>
<comment type="function">
    <text evidence="11">Produces ATP from ADP in the presence of a proton gradient across the membrane. The catalytic sites are hosted primarily by the beta subunits.</text>
</comment>
<dbReference type="GO" id="GO:0005886">
    <property type="term" value="C:plasma membrane"/>
    <property type="evidence" value="ECO:0007669"/>
    <property type="project" value="UniProtKB-SubCell"/>
</dbReference>
<feature type="domain" description="AAA+ ATPase" evidence="12">
    <location>
        <begin position="146"/>
        <end position="331"/>
    </location>
</feature>
<keyword evidence="11" id="KW-1003">Cell membrane</keyword>
<dbReference type="CDD" id="cd01133">
    <property type="entry name" value="F1-ATPase_beta_CD"/>
    <property type="match status" value="1"/>
</dbReference>
<reference evidence="14 16" key="2">
    <citation type="submission" date="2019-04" db="EMBL/GenBank/DDBJ databases">
        <title>Draft genome sequence data and analysis of a Fermenting Bacterium, Geotoga petraea strain HO-Geo1, isolated from heavy-oil petroleum reservoir in Russia.</title>
        <authorList>
            <person name="Grouzdev D.S."/>
            <person name="Semenova E.M."/>
            <person name="Sokolova D.S."/>
            <person name="Tourova T.P."/>
            <person name="Poltaraus A.B."/>
            <person name="Nazina T.N."/>
        </authorList>
    </citation>
    <scope>NUCLEOTIDE SEQUENCE [LARGE SCALE GENOMIC DNA]</scope>
    <source>
        <strain evidence="14 16">HO-Geo1</strain>
    </source>
</reference>
<evidence type="ECO:0000256" key="4">
    <source>
        <dbReference type="ARBA" id="ARBA00022741"/>
    </source>
</evidence>
<dbReference type="STRING" id="28234.SAMN04488588_1449"/>
<dbReference type="Gene3D" id="1.10.1140.10">
    <property type="entry name" value="Bovine Mitochondrial F1-atpase, Atp Synthase Beta Chain, Chain D, domain 3"/>
    <property type="match status" value="1"/>
</dbReference>
<keyword evidence="10 11" id="KW-0066">ATP synthesis</keyword>
<dbReference type="Pfam" id="PF22919">
    <property type="entry name" value="ATP-synt_VA_C"/>
    <property type="match status" value="1"/>
</dbReference>
<evidence type="ECO:0000313" key="15">
    <source>
        <dbReference type="Proteomes" id="UP000199322"/>
    </source>
</evidence>
<dbReference type="FunFam" id="1.10.1140.10:FF:000001">
    <property type="entry name" value="ATP synthase subunit beta"/>
    <property type="match status" value="1"/>
</dbReference>
<sequence>MSNIVGKVVSVIGPIVDVKFNEGELPEINNSLKINNPYTDSELILEVSQLIGDDTARCIAMDSTDGLKRGLDAIDTGDSIQVPVGNGTLGRMFNLLGNPIDEQGEVKNVEYNSIHRESPSLDEQNTDIEILETGLKCIDLLAPFPKGGKIGFFGGAGVGKTVLVMELIRSIAKEHQGISVFAGVGERTREGNDLWLDMNDSGVIENTALVFGQMNEPPGARFRVPLTALTMSEYFRDQQKKDVLLFIDNIFRFVQAGSEVSALLGRMPSAVGYQPTLATDMGQLEERITSTKDGSITSVQAVYVPADDLTDPAPATVFSHLEANVNLSRSRAEKGLYPAVDPLDSTSKILDPAVVGEDHYNVAREVQEVLQKYNDLQDIIAILGIEELSEEDKLTVQRARKVERFLTQPTFVAEKFSNIPGEYVKVEDTIKGFKEILSGKYDDLPENAFFMVGTIEQAIEKAKKMNEEN</sequence>
<dbReference type="OrthoDB" id="9801639at2"/>
<dbReference type="InterPro" id="IPR027417">
    <property type="entry name" value="P-loop_NTPase"/>
</dbReference>
<dbReference type="InterPro" id="IPR003593">
    <property type="entry name" value="AAA+_ATPase"/>
</dbReference>
<dbReference type="GO" id="GO:0045259">
    <property type="term" value="C:proton-transporting ATP synthase complex"/>
    <property type="evidence" value="ECO:0007669"/>
    <property type="project" value="UniProtKB-KW"/>
</dbReference>
<evidence type="ECO:0000256" key="8">
    <source>
        <dbReference type="ARBA" id="ARBA00023136"/>
    </source>
</evidence>
<evidence type="ECO:0000256" key="9">
    <source>
        <dbReference type="ARBA" id="ARBA00023196"/>
    </source>
</evidence>
<evidence type="ECO:0000256" key="1">
    <source>
        <dbReference type="ARBA" id="ARBA00004170"/>
    </source>
</evidence>
<keyword evidence="7 11" id="KW-0406">Ion transport</keyword>
<evidence type="ECO:0000256" key="5">
    <source>
        <dbReference type="ARBA" id="ARBA00022840"/>
    </source>
</evidence>
<dbReference type="FunFam" id="3.40.50.300:FF:000004">
    <property type="entry name" value="ATP synthase subunit beta"/>
    <property type="match status" value="1"/>
</dbReference>
<dbReference type="InterPro" id="IPR024034">
    <property type="entry name" value="ATPase_F1/V1_b/a_C"/>
</dbReference>
<protein>
    <recommendedName>
        <fullName evidence="11">ATP synthase subunit beta</fullName>
        <ecNumber evidence="11">7.1.2.2</ecNumber>
    </recommendedName>
    <alternativeName>
        <fullName evidence="11">ATP synthase F1 sector subunit beta</fullName>
    </alternativeName>
    <alternativeName>
        <fullName evidence="11">F-ATPase subunit beta</fullName>
    </alternativeName>
</protein>
<dbReference type="PROSITE" id="PS00152">
    <property type="entry name" value="ATPASE_ALPHA_BETA"/>
    <property type="match status" value="1"/>
</dbReference>
<evidence type="ECO:0000259" key="12">
    <source>
        <dbReference type="SMART" id="SM00382"/>
    </source>
</evidence>
<dbReference type="InterPro" id="IPR000194">
    <property type="entry name" value="ATPase_F1/V1/A1_a/bsu_nucl-bd"/>
</dbReference>
<comment type="subcellular location">
    <subcellularLocation>
        <location evidence="11">Cell membrane</location>
        <topology evidence="11">Peripheral membrane protein</topology>
    </subcellularLocation>
    <subcellularLocation>
        <location evidence="1">Membrane</location>
        <topology evidence="1">Peripheral membrane protein</topology>
    </subcellularLocation>
</comment>
<evidence type="ECO:0000256" key="7">
    <source>
        <dbReference type="ARBA" id="ARBA00023065"/>
    </source>
</evidence>
<dbReference type="GO" id="GO:0005524">
    <property type="term" value="F:ATP binding"/>
    <property type="evidence" value="ECO:0007669"/>
    <property type="project" value="UniProtKB-UniRule"/>
</dbReference>
<evidence type="ECO:0000256" key="2">
    <source>
        <dbReference type="ARBA" id="ARBA00008936"/>
    </source>
</evidence>
<keyword evidence="6 11" id="KW-1278">Translocase</keyword>
<dbReference type="Gene3D" id="3.40.50.300">
    <property type="entry name" value="P-loop containing nucleotide triphosphate hydrolases"/>
    <property type="match status" value="1"/>
</dbReference>
<dbReference type="SMART" id="SM00382">
    <property type="entry name" value="AAA"/>
    <property type="match status" value="1"/>
</dbReference>
<gene>
    <name evidence="11 14" type="primary">atpD</name>
    <name evidence="14" type="ORF">E4650_08215</name>
    <name evidence="13" type="ORF">SAMN04488588_1449</name>
</gene>
<name>A0A1G6N181_9BACT</name>
<dbReference type="SUPFAM" id="SSF52540">
    <property type="entry name" value="P-loop containing nucleoside triphosphate hydrolases"/>
    <property type="match status" value="1"/>
</dbReference>
<keyword evidence="11" id="KW-0375">Hydrogen ion transport</keyword>
<evidence type="ECO:0000313" key="14">
    <source>
        <dbReference type="EMBL" id="TGG87280.1"/>
    </source>
</evidence>
<dbReference type="Proteomes" id="UP000297288">
    <property type="component" value="Unassembled WGS sequence"/>
</dbReference>
<keyword evidence="8 11" id="KW-0472">Membrane</keyword>
<comment type="catalytic activity">
    <reaction evidence="11">
        <text>ATP + H2O + 4 H(+)(in) = ADP + phosphate + 5 H(+)(out)</text>
        <dbReference type="Rhea" id="RHEA:57720"/>
        <dbReference type="ChEBI" id="CHEBI:15377"/>
        <dbReference type="ChEBI" id="CHEBI:15378"/>
        <dbReference type="ChEBI" id="CHEBI:30616"/>
        <dbReference type="ChEBI" id="CHEBI:43474"/>
        <dbReference type="ChEBI" id="CHEBI:456216"/>
        <dbReference type="EC" id="7.1.2.2"/>
    </reaction>
</comment>
<reference evidence="13 15" key="1">
    <citation type="submission" date="2016-10" db="EMBL/GenBank/DDBJ databases">
        <authorList>
            <person name="de Groot N.N."/>
        </authorList>
    </citation>
    <scope>NUCLEOTIDE SEQUENCE [LARGE SCALE GENOMIC DNA]</scope>
    <source>
        <strain evidence="13 15">WG14</strain>
    </source>
</reference>
<evidence type="ECO:0000256" key="3">
    <source>
        <dbReference type="ARBA" id="ARBA00022448"/>
    </source>
</evidence>
<organism evidence="13 15">
    <name type="scientific">Geotoga petraea</name>
    <dbReference type="NCBI Taxonomy" id="28234"/>
    <lineage>
        <taxon>Bacteria</taxon>
        <taxon>Thermotogati</taxon>
        <taxon>Thermotogota</taxon>
        <taxon>Thermotogae</taxon>
        <taxon>Petrotogales</taxon>
        <taxon>Petrotogaceae</taxon>
        <taxon>Geotoga</taxon>
    </lineage>
</organism>
<dbReference type="Pfam" id="PF00006">
    <property type="entry name" value="ATP-synt_ab"/>
    <property type="match status" value="1"/>
</dbReference>
<dbReference type="CDD" id="cd18115">
    <property type="entry name" value="ATP-synt_F1_beta_N"/>
    <property type="match status" value="1"/>
</dbReference>
<dbReference type="InterPro" id="IPR036121">
    <property type="entry name" value="ATPase_F1/V1/A1_a/bsu_N_sf"/>
</dbReference>
<dbReference type="AlphaFoldDB" id="A0A1G6N181"/>
<keyword evidence="5 11" id="KW-0067">ATP-binding</keyword>
<dbReference type="RefSeq" id="WP_091404186.1">
    <property type="nucleotide sequence ID" value="NZ_FMYV01000005.1"/>
</dbReference>
<dbReference type="GO" id="GO:0046933">
    <property type="term" value="F:proton-transporting ATP synthase activity, rotational mechanism"/>
    <property type="evidence" value="ECO:0007669"/>
    <property type="project" value="UniProtKB-UniRule"/>
</dbReference>
<accession>A0A1G6N181</accession>
<feature type="binding site" evidence="11">
    <location>
        <begin position="154"/>
        <end position="161"/>
    </location>
    <ligand>
        <name>ATP</name>
        <dbReference type="ChEBI" id="CHEBI:30616"/>
    </ligand>
</feature>
<dbReference type="SUPFAM" id="SSF50615">
    <property type="entry name" value="N-terminal domain of alpha and beta subunits of F1 ATP synthase"/>
    <property type="match status" value="1"/>
</dbReference>
<dbReference type="EC" id="7.1.2.2" evidence="11"/>
<evidence type="ECO:0000256" key="10">
    <source>
        <dbReference type="ARBA" id="ARBA00023310"/>
    </source>
</evidence>
<keyword evidence="9 11" id="KW-0139">CF(1)</keyword>
<dbReference type="Gene3D" id="2.40.10.170">
    <property type="match status" value="1"/>
</dbReference>
<dbReference type="InterPro" id="IPR005722">
    <property type="entry name" value="ATP_synth_F1_bsu"/>
</dbReference>
<evidence type="ECO:0000256" key="11">
    <source>
        <dbReference type="HAMAP-Rule" id="MF_01347"/>
    </source>
</evidence>
<dbReference type="InterPro" id="IPR055190">
    <property type="entry name" value="ATP-synt_VA_C"/>
</dbReference>
<keyword evidence="3 11" id="KW-0813">Transport</keyword>
<keyword evidence="15" id="KW-1185">Reference proteome</keyword>
<dbReference type="PANTHER" id="PTHR15184:SF71">
    <property type="entry name" value="ATP SYNTHASE SUBUNIT BETA, MITOCHONDRIAL"/>
    <property type="match status" value="1"/>
</dbReference>
<dbReference type="CDD" id="cd18110">
    <property type="entry name" value="ATP-synt_F1_beta_C"/>
    <property type="match status" value="1"/>
</dbReference>
<dbReference type="EMBL" id="SRME01000005">
    <property type="protein sequence ID" value="TGG87280.1"/>
    <property type="molecule type" value="Genomic_DNA"/>
</dbReference>
<dbReference type="InterPro" id="IPR020003">
    <property type="entry name" value="ATPase_a/bsu_AS"/>
</dbReference>
<dbReference type="Proteomes" id="UP000199322">
    <property type="component" value="Unassembled WGS sequence"/>
</dbReference>